<feature type="transmembrane region" description="Helical" evidence="7">
    <location>
        <begin position="57"/>
        <end position="79"/>
    </location>
</feature>
<evidence type="ECO:0000256" key="1">
    <source>
        <dbReference type="ARBA" id="ARBA00004141"/>
    </source>
</evidence>
<keyword evidence="3" id="KW-0813">Transport</keyword>
<sequence length="122" mass="13875">MIISNLKDEREHVLKPSPKFLWLLTTLRLAFIPLFTLCNYKPDVRKMAVIITNDWAFGGMSILLGLTNGFVATLCMVYARRRVGPEYAPMAAMLTALFLIMGMFLGANFSFFLTWLVENVSF</sequence>
<evidence type="ECO:0000256" key="3">
    <source>
        <dbReference type="ARBA" id="ARBA00022448"/>
    </source>
</evidence>
<evidence type="ECO:0000256" key="7">
    <source>
        <dbReference type="SAM" id="Phobius"/>
    </source>
</evidence>
<dbReference type="PANTHER" id="PTHR10332:SF80">
    <property type="entry name" value="EQUILIBRATIVE NUCLEOSIDE TRANSPORTER 2, ISOFORM A"/>
    <property type="match status" value="1"/>
</dbReference>
<evidence type="ECO:0000256" key="4">
    <source>
        <dbReference type="ARBA" id="ARBA00022692"/>
    </source>
</evidence>
<evidence type="ECO:0000313" key="8">
    <source>
        <dbReference type="EMBL" id="UYV68436.1"/>
    </source>
</evidence>
<feature type="transmembrane region" description="Helical" evidence="7">
    <location>
        <begin position="20"/>
        <end position="37"/>
    </location>
</feature>
<dbReference type="EMBL" id="CP092867">
    <property type="protein sequence ID" value="UYV68436.1"/>
    <property type="molecule type" value="Genomic_DNA"/>
</dbReference>
<dbReference type="InterPro" id="IPR002259">
    <property type="entry name" value="Eqnu_transpt"/>
</dbReference>
<keyword evidence="9" id="KW-1185">Reference proteome</keyword>
<evidence type="ECO:0000256" key="2">
    <source>
        <dbReference type="ARBA" id="ARBA00007965"/>
    </source>
</evidence>
<dbReference type="Pfam" id="PF01733">
    <property type="entry name" value="Nucleoside_tran"/>
    <property type="match status" value="1"/>
</dbReference>
<dbReference type="PANTHER" id="PTHR10332">
    <property type="entry name" value="EQUILIBRATIVE NUCLEOSIDE TRANSPORTER"/>
    <property type="match status" value="1"/>
</dbReference>
<evidence type="ECO:0000313" key="9">
    <source>
        <dbReference type="Proteomes" id="UP001235939"/>
    </source>
</evidence>
<accession>A0ABY6KHW7</accession>
<feature type="transmembrane region" description="Helical" evidence="7">
    <location>
        <begin position="91"/>
        <end position="117"/>
    </location>
</feature>
<comment type="subcellular location">
    <subcellularLocation>
        <location evidence="1">Membrane</location>
        <topology evidence="1">Multi-pass membrane protein</topology>
    </subcellularLocation>
</comment>
<keyword evidence="4 7" id="KW-0812">Transmembrane</keyword>
<reference evidence="8 9" key="1">
    <citation type="submission" date="2022-01" db="EMBL/GenBank/DDBJ databases">
        <title>A chromosomal length assembly of Cordylochernes scorpioides.</title>
        <authorList>
            <person name="Zeh D."/>
            <person name="Zeh J."/>
        </authorList>
    </citation>
    <scope>NUCLEOTIDE SEQUENCE [LARGE SCALE GENOMIC DNA]</scope>
    <source>
        <strain evidence="8">IN4F17</strain>
        <tissue evidence="8">Whole Body</tissue>
    </source>
</reference>
<comment type="similarity">
    <text evidence="2">Belongs to the SLC29A/ENT transporter (TC 2.A.57) family.</text>
</comment>
<dbReference type="PRINTS" id="PR01130">
    <property type="entry name" value="DERENTRNSPRT"/>
</dbReference>
<evidence type="ECO:0000256" key="5">
    <source>
        <dbReference type="ARBA" id="ARBA00022989"/>
    </source>
</evidence>
<organism evidence="8 9">
    <name type="scientific">Cordylochernes scorpioides</name>
    <dbReference type="NCBI Taxonomy" id="51811"/>
    <lineage>
        <taxon>Eukaryota</taxon>
        <taxon>Metazoa</taxon>
        <taxon>Ecdysozoa</taxon>
        <taxon>Arthropoda</taxon>
        <taxon>Chelicerata</taxon>
        <taxon>Arachnida</taxon>
        <taxon>Pseudoscorpiones</taxon>
        <taxon>Cheliferoidea</taxon>
        <taxon>Chernetidae</taxon>
        <taxon>Cordylochernes</taxon>
    </lineage>
</organism>
<protein>
    <submittedName>
        <fullName evidence="8">Ent-3</fullName>
    </submittedName>
</protein>
<proteinExistence type="inferred from homology"/>
<gene>
    <name evidence="8" type="ORF">LAZ67_5004309</name>
</gene>
<keyword evidence="6 7" id="KW-0472">Membrane</keyword>
<keyword evidence="5 7" id="KW-1133">Transmembrane helix</keyword>
<evidence type="ECO:0000256" key="6">
    <source>
        <dbReference type="ARBA" id="ARBA00023136"/>
    </source>
</evidence>
<name>A0ABY6KHW7_9ARAC</name>
<dbReference type="Proteomes" id="UP001235939">
    <property type="component" value="Chromosome 05"/>
</dbReference>